<proteinExistence type="predicted"/>
<organism evidence="1 2">
    <name type="scientific">Ancylostoma ceylanicum</name>
    <dbReference type="NCBI Taxonomy" id="53326"/>
    <lineage>
        <taxon>Eukaryota</taxon>
        <taxon>Metazoa</taxon>
        <taxon>Ecdysozoa</taxon>
        <taxon>Nematoda</taxon>
        <taxon>Chromadorea</taxon>
        <taxon>Rhabditida</taxon>
        <taxon>Rhabditina</taxon>
        <taxon>Rhabditomorpha</taxon>
        <taxon>Strongyloidea</taxon>
        <taxon>Ancylostomatidae</taxon>
        <taxon>Ancylostomatinae</taxon>
        <taxon>Ancylostoma</taxon>
    </lineage>
</organism>
<dbReference type="OrthoDB" id="5873635at2759"/>
<comment type="caution">
    <text evidence="1">The sequence shown here is derived from an EMBL/GenBank/DDBJ whole genome shotgun (WGS) entry which is preliminary data.</text>
</comment>
<keyword evidence="2" id="KW-1185">Reference proteome</keyword>
<gene>
    <name evidence="1" type="primary">Acey_s0024.g1050</name>
    <name evidence="1" type="ORF">Y032_0024g1050</name>
</gene>
<reference evidence="2" key="1">
    <citation type="journal article" date="2015" name="Nat. Genet.">
        <title>The genome and transcriptome of the zoonotic hookworm Ancylostoma ceylanicum identify infection-specific gene families.</title>
        <authorList>
            <person name="Schwarz E.M."/>
            <person name="Hu Y."/>
            <person name="Antoshechkin I."/>
            <person name="Miller M.M."/>
            <person name="Sternberg P.W."/>
            <person name="Aroian R.V."/>
        </authorList>
    </citation>
    <scope>NUCLEOTIDE SEQUENCE</scope>
    <source>
        <strain evidence="2">HY135</strain>
    </source>
</reference>
<protein>
    <submittedName>
        <fullName evidence="1">Uncharacterized protein</fullName>
    </submittedName>
</protein>
<accession>A0A016UVX9</accession>
<evidence type="ECO:0000313" key="1">
    <source>
        <dbReference type="EMBL" id="EYC19375.1"/>
    </source>
</evidence>
<dbReference type="AlphaFoldDB" id="A0A016UVX9"/>
<dbReference type="EMBL" id="JARK01001360">
    <property type="protein sequence ID" value="EYC19375.1"/>
    <property type="molecule type" value="Genomic_DNA"/>
</dbReference>
<dbReference type="Proteomes" id="UP000024635">
    <property type="component" value="Unassembled WGS sequence"/>
</dbReference>
<evidence type="ECO:0000313" key="2">
    <source>
        <dbReference type="Proteomes" id="UP000024635"/>
    </source>
</evidence>
<sequence>MNKYFSFPDNIGTSLDGMTFGADELSTVDLSNEDFNSMFEQVIAQSRPSAGRAVLGSTSTDSYTHHFSVASPMVSGACAPVPNRSRASPPLKRPVFASVYDDHELKPLSMATEGISYDFERLMSQLYICCYIKSAFVGAGMYCGSTLYWPAENMWSDQQRMFHQQYGAGVSRQV</sequence>
<name>A0A016UVX9_9BILA</name>